<sequence>MASLAHNRVRLGALLTDARGSATVEFALLLPFSVTVLGLSLAAIVLATSQITLAAAASDVARMLARSEGSADIDGRLAAAGAGIQLSQHTDGAFRCVRLDQAVEHGPLGGLGIRLSAEGCALDSL</sequence>
<accession>A0A7X5R452</accession>
<keyword evidence="1" id="KW-0812">Transmembrane</keyword>
<feature type="transmembrane region" description="Helical" evidence="1">
    <location>
        <begin position="36"/>
        <end position="57"/>
    </location>
</feature>
<name>A0A7X5R452_9MICO</name>
<evidence type="ECO:0000256" key="1">
    <source>
        <dbReference type="SAM" id="Phobius"/>
    </source>
</evidence>
<comment type="caution">
    <text evidence="2">The sequence shown here is derived from an EMBL/GenBank/DDBJ whole genome shotgun (WGS) entry which is preliminary data.</text>
</comment>
<keyword evidence="1" id="KW-0472">Membrane</keyword>
<proteinExistence type="predicted"/>
<dbReference type="Proteomes" id="UP000541033">
    <property type="component" value="Unassembled WGS sequence"/>
</dbReference>
<dbReference type="RefSeq" id="WP_167152227.1">
    <property type="nucleotide sequence ID" value="NZ_JAAMOX010000003.1"/>
</dbReference>
<dbReference type="EMBL" id="JAAMOX010000003">
    <property type="protein sequence ID" value="NIH55226.1"/>
    <property type="molecule type" value="Genomic_DNA"/>
</dbReference>
<keyword evidence="1" id="KW-1133">Transmembrane helix</keyword>
<organism evidence="2 3">
    <name type="scientific">Lysinibacter cavernae</name>
    <dbReference type="NCBI Taxonomy" id="1640652"/>
    <lineage>
        <taxon>Bacteria</taxon>
        <taxon>Bacillati</taxon>
        <taxon>Actinomycetota</taxon>
        <taxon>Actinomycetes</taxon>
        <taxon>Micrococcales</taxon>
        <taxon>Microbacteriaceae</taxon>
        <taxon>Lysinibacter</taxon>
    </lineage>
</organism>
<gene>
    <name evidence="2" type="ORF">FHX76_003141</name>
</gene>
<evidence type="ECO:0000313" key="2">
    <source>
        <dbReference type="EMBL" id="NIH55226.1"/>
    </source>
</evidence>
<evidence type="ECO:0000313" key="3">
    <source>
        <dbReference type="Proteomes" id="UP000541033"/>
    </source>
</evidence>
<protein>
    <submittedName>
        <fullName evidence="2">Flp pilus assembly protein TadG</fullName>
    </submittedName>
</protein>
<dbReference type="AlphaFoldDB" id="A0A7X5R452"/>
<keyword evidence="3" id="KW-1185">Reference proteome</keyword>
<reference evidence="2 3" key="1">
    <citation type="submission" date="2020-02" db="EMBL/GenBank/DDBJ databases">
        <title>Sequencing the genomes of 1000 actinobacteria strains.</title>
        <authorList>
            <person name="Klenk H.-P."/>
        </authorList>
    </citation>
    <scope>NUCLEOTIDE SEQUENCE [LARGE SCALE GENOMIC DNA]</scope>
    <source>
        <strain evidence="2 3">DSM 27960</strain>
    </source>
</reference>